<accession>A0A2N8PS19</accession>
<sequence length="510" mass="60064">MNMRGLMKKETSRRLQLVEELYYAKELLTSEQLMESLNCSLPALITDVRFLNGENLPFKITKIKGLYTIDFDSYATIDAVYAYILRTSLEYQVINSLLFEKSRGIQPAADRLNCSFSNMQRYLISIKKEVIKWDITVTHRPLQMVGDEGAIRHLFYLFFKESRMEFADYGFSQRLLNSVDELIRRILEENQITNNMNIHFQLMHSFLIGLQRQKHGHKMKRIYRYSGLIIPNVKQLESLVRLIKRETSLEFTNACLKECLWPLFSHQLLLNRKQQALVHKRNRRLANFYHTHYLLLEAVSDLLSTPLSQNEMVDAARLLGNELFCYYPEKHSIEILHESEKIMLHLIDKKYYQEIKKLENVVSNFLSPLHQEEFVPLYISFLITTIDNLLQRLINSDRPIKVLLLSDTSTTHERFWHSVFPDFIKGAVTYEHFETPFIKQDQLTDLTQQYDLIVTNVTMKDLVPACPLIAINAFPTAKDFDRIQQFINQFDPLLSRKELHHELTPSTETR</sequence>
<dbReference type="RefSeq" id="WP_102872888.1">
    <property type="nucleotide sequence ID" value="NZ_JBPFMR010000106.1"/>
</dbReference>
<feature type="domain" description="Mga helix-turn-helix" evidence="1">
    <location>
        <begin position="76"/>
        <end position="159"/>
    </location>
</feature>
<proteinExistence type="predicted"/>
<comment type="caution">
    <text evidence="2">The sequence shown here is derived from an EMBL/GenBank/DDBJ whole genome shotgun (WGS) entry which is preliminary data.</text>
</comment>
<evidence type="ECO:0000313" key="2">
    <source>
        <dbReference type="EMBL" id="RVU92996.1"/>
    </source>
</evidence>
<dbReference type="Pfam" id="PF05043">
    <property type="entry name" value="Mga"/>
    <property type="match status" value="1"/>
</dbReference>
<dbReference type="AlphaFoldDB" id="A0A2N8PS19"/>
<protein>
    <submittedName>
        <fullName evidence="2">HTH domain-containing protein</fullName>
    </submittedName>
</protein>
<dbReference type="InterPro" id="IPR007737">
    <property type="entry name" value="Mga_HTH"/>
</dbReference>
<dbReference type="Proteomes" id="UP000288388">
    <property type="component" value="Unassembled WGS sequence"/>
</dbReference>
<dbReference type="EMBL" id="RYZS01000002">
    <property type="protein sequence ID" value="RVU92996.1"/>
    <property type="molecule type" value="Genomic_DNA"/>
</dbReference>
<evidence type="ECO:0000313" key="3">
    <source>
        <dbReference type="Proteomes" id="UP000288388"/>
    </source>
</evidence>
<name>A0A2N8PS19_ENTAV</name>
<gene>
    <name evidence="2" type="ORF">EK398_21300</name>
</gene>
<evidence type="ECO:0000259" key="1">
    <source>
        <dbReference type="Pfam" id="PF05043"/>
    </source>
</evidence>
<organism evidence="2 3">
    <name type="scientific">Enterococcus avium</name>
    <name type="common">Streptococcus avium</name>
    <dbReference type="NCBI Taxonomy" id="33945"/>
    <lineage>
        <taxon>Bacteria</taxon>
        <taxon>Bacillati</taxon>
        <taxon>Bacillota</taxon>
        <taxon>Bacilli</taxon>
        <taxon>Lactobacillales</taxon>
        <taxon>Enterococcaceae</taxon>
        <taxon>Enterococcus</taxon>
    </lineage>
</organism>
<reference evidence="2 3" key="1">
    <citation type="submission" date="2018-12" db="EMBL/GenBank/DDBJ databases">
        <title>A novel vanA-carrying plasmid in a clinical isolate of Enterococcus avium.</title>
        <authorList>
            <person name="Bernasconi O.J."/>
            <person name="Luzzaro F."/>
            <person name="Endimiani A."/>
        </authorList>
    </citation>
    <scope>NUCLEOTIDE SEQUENCE [LARGE SCALE GENOMIC DNA]</scope>
    <source>
        <strain evidence="2 3">LC0559/18</strain>
    </source>
</reference>